<accession>A0ABN2FQY1</accession>
<organism evidence="2 3">
    <name type="scientific">Fodinicola feengrottensis</name>
    <dbReference type="NCBI Taxonomy" id="435914"/>
    <lineage>
        <taxon>Bacteria</taxon>
        <taxon>Bacillati</taxon>
        <taxon>Actinomycetota</taxon>
        <taxon>Actinomycetes</taxon>
        <taxon>Mycobacteriales</taxon>
        <taxon>Fodinicola</taxon>
    </lineage>
</organism>
<dbReference type="EMBL" id="BAAANY010000001">
    <property type="protein sequence ID" value="GAA1656999.1"/>
    <property type="molecule type" value="Genomic_DNA"/>
</dbReference>
<name>A0ABN2FQY1_9ACTN</name>
<feature type="signal peptide" evidence="1">
    <location>
        <begin position="1"/>
        <end position="18"/>
    </location>
</feature>
<dbReference type="Proteomes" id="UP001500618">
    <property type="component" value="Unassembled WGS sequence"/>
</dbReference>
<evidence type="ECO:0000313" key="3">
    <source>
        <dbReference type="Proteomes" id="UP001500618"/>
    </source>
</evidence>
<keyword evidence="3" id="KW-1185">Reference proteome</keyword>
<proteinExistence type="predicted"/>
<dbReference type="Gene3D" id="3.40.50.300">
    <property type="entry name" value="P-loop containing nucleotide triphosphate hydrolases"/>
    <property type="match status" value="1"/>
</dbReference>
<sequence>MPLVVLCSVTGAPGVTSAALAVAALWPADQDVLLVEADASGGDLVPRLTLRPEHGITSLATATRHGVATAGLSTHAQPVRIGGRLIGVVAAPVGMREAHSAVGAAVASGVLALTRDAAVITDLGRLQAPDLRRDTTRPQAAGVESGQSSWQLLREADLVLLVTAARADALSHVDALREDLLSAAGSRLRLLVIDDGPYGAREIADAVACPVAGMIPHDPRGVVLLRPNGPNTLVRTRLGRAVRQLVRGISDDLAAKYVVQPTAAREPQAAGAVVASVAPQGSALDAVPSHAPYASPYPDPPVHSLPTAQAPFIPISSAPPSVAGATGEVPLMWKTP</sequence>
<evidence type="ECO:0000256" key="1">
    <source>
        <dbReference type="SAM" id="SignalP"/>
    </source>
</evidence>
<feature type="chain" id="PRO_5046688389" description="MinD-like ATPase involved in chromosome partitioning or flagellar assembly" evidence="1">
    <location>
        <begin position="19"/>
        <end position="336"/>
    </location>
</feature>
<gene>
    <name evidence="2" type="ORF">GCM10009765_03130</name>
</gene>
<comment type="caution">
    <text evidence="2">The sequence shown here is derived from an EMBL/GenBank/DDBJ whole genome shotgun (WGS) entry which is preliminary data.</text>
</comment>
<dbReference type="RefSeq" id="WP_344306407.1">
    <property type="nucleotide sequence ID" value="NZ_BAAANY010000001.1"/>
</dbReference>
<reference evidence="2 3" key="1">
    <citation type="journal article" date="2019" name="Int. J. Syst. Evol. Microbiol.">
        <title>The Global Catalogue of Microorganisms (GCM) 10K type strain sequencing project: providing services to taxonomists for standard genome sequencing and annotation.</title>
        <authorList>
            <consortium name="The Broad Institute Genomics Platform"/>
            <consortium name="The Broad Institute Genome Sequencing Center for Infectious Disease"/>
            <person name="Wu L."/>
            <person name="Ma J."/>
        </authorList>
    </citation>
    <scope>NUCLEOTIDE SEQUENCE [LARGE SCALE GENOMIC DNA]</scope>
    <source>
        <strain evidence="2 3">JCM 14718</strain>
    </source>
</reference>
<evidence type="ECO:0008006" key="4">
    <source>
        <dbReference type="Google" id="ProtNLM"/>
    </source>
</evidence>
<keyword evidence="1" id="KW-0732">Signal</keyword>
<dbReference type="InterPro" id="IPR027417">
    <property type="entry name" value="P-loop_NTPase"/>
</dbReference>
<evidence type="ECO:0000313" key="2">
    <source>
        <dbReference type="EMBL" id="GAA1656999.1"/>
    </source>
</evidence>
<protein>
    <recommendedName>
        <fullName evidence="4">MinD-like ATPase involved in chromosome partitioning or flagellar assembly</fullName>
    </recommendedName>
</protein>